<dbReference type="RefSeq" id="WP_053771362.1">
    <property type="nucleotide sequence ID" value="NZ_LIST01000002.1"/>
</dbReference>
<proteinExistence type="predicted"/>
<keyword evidence="1" id="KW-1133">Transmembrane helix</keyword>
<dbReference type="PATRIC" id="fig|1705389.3.peg.3406"/>
<accession>A0A0N0BRQ3</accession>
<reference evidence="2 3" key="1">
    <citation type="submission" date="2015-08" db="EMBL/GenBank/DDBJ databases">
        <title>Genomes of Isolates from Cabo Rojo, PR.</title>
        <authorList>
            <person name="Sanchez-Nieves R.L."/>
            <person name="Montalvo-Rodriguez R."/>
        </authorList>
    </citation>
    <scope>NUCLEOTIDE SEQUENCE [LARGE SCALE GENOMIC DNA]</scope>
    <source>
        <strain evidence="2 3">5</strain>
    </source>
</reference>
<dbReference type="EMBL" id="LIST01000002">
    <property type="protein sequence ID" value="KOX97186.1"/>
    <property type="molecule type" value="Genomic_DNA"/>
</dbReference>
<keyword evidence="1" id="KW-0812">Transmembrane</keyword>
<dbReference type="Proteomes" id="UP000037747">
    <property type="component" value="Unassembled WGS sequence"/>
</dbReference>
<dbReference type="OrthoDB" id="329641at2157"/>
<protein>
    <submittedName>
        <fullName evidence="2">Uncharacterized protein</fullName>
    </submittedName>
</protein>
<name>A0A0N0BRQ3_9EURY</name>
<organism evidence="2 3">
    <name type="scientific">Halorubrum tropicale</name>
    <dbReference type="NCBI Taxonomy" id="1765655"/>
    <lineage>
        <taxon>Archaea</taxon>
        <taxon>Methanobacteriati</taxon>
        <taxon>Methanobacteriota</taxon>
        <taxon>Stenosarchaea group</taxon>
        <taxon>Halobacteria</taxon>
        <taxon>Halobacteriales</taxon>
        <taxon>Haloferacaceae</taxon>
        <taxon>Halorubrum</taxon>
    </lineage>
</organism>
<feature type="transmembrane region" description="Helical" evidence="1">
    <location>
        <begin position="63"/>
        <end position="82"/>
    </location>
</feature>
<evidence type="ECO:0000313" key="2">
    <source>
        <dbReference type="EMBL" id="KOX97186.1"/>
    </source>
</evidence>
<dbReference type="STRING" id="1765655.AMR74_07115"/>
<evidence type="ECO:0000256" key="1">
    <source>
        <dbReference type="SAM" id="Phobius"/>
    </source>
</evidence>
<sequence length="86" mass="9616">MVLAPSATQLPTYRIWGATVARDELLLLATLLVLWATLGRWVYKDAKDRGSDWAWQWGFGTPLTVIAGLDVMLLVVVIYLLVRESA</sequence>
<keyword evidence="3" id="KW-1185">Reference proteome</keyword>
<evidence type="ECO:0000313" key="3">
    <source>
        <dbReference type="Proteomes" id="UP000037747"/>
    </source>
</evidence>
<dbReference type="AlphaFoldDB" id="A0A0N0BRQ3"/>
<comment type="caution">
    <text evidence="2">The sequence shown here is derived from an EMBL/GenBank/DDBJ whole genome shotgun (WGS) entry which is preliminary data.</text>
</comment>
<gene>
    <name evidence="2" type="ORF">AMR74_07115</name>
</gene>
<keyword evidence="1" id="KW-0472">Membrane</keyword>
<feature type="transmembrane region" description="Helical" evidence="1">
    <location>
        <begin position="25"/>
        <end position="43"/>
    </location>
</feature>